<accession>A0A1B2DG69</accession>
<evidence type="ECO:0000313" key="1">
    <source>
        <dbReference type="EMBL" id="ANY66703.1"/>
    </source>
</evidence>
<sequence length="362" mass="42474">MKNNRRWTLSTLTATALLLLLAAIINYWIDPYGLYHFTGESYNYRKSINRDPYQFKTYLGKRMQPQAIVLGTSRAMRLDPAFIQSLTGERTYNLGLPAATSYTSYQYLNFMLKVDPQLNTVYFGLDFEVFDPQLANHANYIEERLTSPFYLKDYFSTLLTEPALKESWKIWSDNHNNTSTYTETRYLMDGSFDEEYVYPEHINEGTLKILPATLELTANSLNDLKRIVELCEQNQLQLFLYISPVHAIVLETYWQNGLWPQYEEWKRQLVQIAPIWDFSGYHHISASSLQTGENYNDLSHYSKKIGNLMLERMLNLHDDQVPSYFGVLLAPDNVEEHLTKLRQDRLRWPEKDKNMAELVVSY</sequence>
<protein>
    <submittedName>
        <fullName evidence="1">Uncharacterized protein</fullName>
    </submittedName>
</protein>
<dbReference type="AlphaFoldDB" id="A0A1B2DG69"/>
<reference evidence="1" key="1">
    <citation type="submission" date="2016-08" db="EMBL/GenBank/DDBJ databases">
        <title>Complete Genome Seqeunce of Paenibacillus sp. BIHB 4019 from tea rhizoplane.</title>
        <authorList>
            <person name="Thakur R."/>
            <person name="Swarnkar M.K."/>
            <person name="Gulati A."/>
        </authorList>
    </citation>
    <scope>NUCLEOTIDE SEQUENCE [LARGE SCALE GENOMIC DNA]</scope>
    <source>
        <strain evidence="1">BIHB4019</strain>
    </source>
</reference>
<dbReference type="EMBL" id="CP016808">
    <property type="protein sequence ID" value="ANY66703.1"/>
    <property type="molecule type" value="Genomic_DNA"/>
</dbReference>
<organism evidence="1">
    <name type="scientific">Paenibacillus sp. BIHB 4019</name>
    <dbReference type="NCBI Taxonomy" id="1870819"/>
    <lineage>
        <taxon>Bacteria</taxon>
        <taxon>Bacillati</taxon>
        <taxon>Bacillota</taxon>
        <taxon>Bacilli</taxon>
        <taxon>Bacillales</taxon>
        <taxon>Paenibacillaceae</taxon>
        <taxon>Paenibacillus</taxon>
    </lineage>
</organism>
<proteinExistence type="predicted"/>
<gene>
    <name evidence="1" type="ORF">BBD42_09680</name>
</gene>
<name>A0A1B2DG69_9BACL</name>